<keyword evidence="2" id="KW-0732">Signal</keyword>
<evidence type="ECO:0000313" key="3">
    <source>
        <dbReference type="EMBL" id="MCM2532943.1"/>
    </source>
</evidence>
<evidence type="ECO:0000256" key="1">
    <source>
        <dbReference type="SAM" id="MobiDB-lite"/>
    </source>
</evidence>
<feature type="chain" id="PRO_5046113280" description="Lipoprotein" evidence="2">
    <location>
        <begin position="26"/>
        <end position="185"/>
    </location>
</feature>
<accession>A0ABT0WBH2</accession>
<keyword evidence="4" id="KW-1185">Reference proteome</keyword>
<evidence type="ECO:0000313" key="4">
    <source>
        <dbReference type="Proteomes" id="UP001523262"/>
    </source>
</evidence>
<dbReference type="Proteomes" id="UP001523262">
    <property type="component" value="Unassembled WGS sequence"/>
</dbReference>
<feature type="signal peptide" evidence="2">
    <location>
        <begin position="1"/>
        <end position="25"/>
    </location>
</feature>
<protein>
    <recommendedName>
        <fullName evidence="5">Lipoprotein</fullName>
    </recommendedName>
</protein>
<reference evidence="3 4" key="1">
    <citation type="submission" date="2022-06" db="EMBL/GenBank/DDBJ databases">
        <authorList>
            <person name="Jeon C.O."/>
        </authorList>
    </citation>
    <scope>NUCLEOTIDE SEQUENCE [LARGE SCALE GENOMIC DNA]</scope>
    <source>
        <strain evidence="3 4">KCTC 13943</strain>
    </source>
</reference>
<sequence>MNKKRFLTTLFSCLLIFVIAGCSNSGNSNQAASASNGNGTGNSNRPAFQKPDVYGEVSTINGNNVTLKLMEIPQMSRRNGQNGGNSNGSYNGGSGGNGGAGRGGMRVKKYTGEVKTIVLPNGVTLTTMTRGQNGMTQNNISLNEVTTGSTLSIYYDTDGKTIKSIRVQKPWTGNGQAGSSSNGNS</sequence>
<evidence type="ECO:0008006" key="5">
    <source>
        <dbReference type="Google" id="ProtNLM"/>
    </source>
</evidence>
<organism evidence="3 4">
    <name type="scientific">Neobacillus pocheonensis</name>
    <dbReference type="NCBI Taxonomy" id="363869"/>
    <lineage>
        <taxon>Bacteria</taxon>
        <taxon>Bacillati</taxon>
        <taxon>Bacillota</taxon>
        <taxon>Bacilli</taxon>
        <taxon>Bacillales</taxon>
        <taxon>Bacillaceae</taxon>
        <taxon>Neobacillus</taxon>
    </lineage>
</organism>
<feature type="compositionally biased region" description="Low complexity" evidence="1">
    <location>
        <begin position="28"/>
        <end position="44"/>
    </location>
</feature>
<dbReference type="PROSITE" id="PS51257">
    <property type="entry name" value="PROKAR_LIPOPROTEIN"/>
    <property type="match status" value="1"/>
</dbReference>
<feature type="region of interest" description="Disordered" evidence="1">
    <location>
        <begin position="76"/>
        <end position="105"/>
    </location>
</feature>
<proteinExistence type="predicted"/>
<dbReference type="EMBL" id="JAMQCR010000001">
    <property type="protein sequence ID" value="MCM2532943.1"/>
    <property type="molecule type" value="Genomic_DNA"/>
</dbReference>
<feature type="region of interest" description="Disordered" evidence="1">
    <location>
        <begin position="28"/>
        <end position="50"/>
    </location>
</feature>
<feature type="compositionally biased region" description="Gly residues" evidence="1">
    <location>
        <begin position="81"/>
        <end position="104"/>
    </location>
</feature>
<gene>
    <name evidence="3" type="ORF">NDK43_11770</name>
</gene>
<evidence type="ECO:0000256" key="2">
    <source>
        <dbReference type="SAM" id="SignalP"/>
    </source>
</evidence>
<comment type="caution">
    <text evidence="3">The sequence shown here is derived from an EMBL/GenBank/DDBJ whole genome shotgun (WGS) entry which is preliminary data.</text>
</comment>
<name>A0ABT0WBH2_9BACI</name>